<evidence type="ECO:0000256" key="4">
    <source>
        <dbReference type="ARBA" id="ARBA00023242"/>
    </source>
</evidence>
<feature type="compositionally biased region" description="Acidic residues" evidence="5">
    <location>
        <begin position="301"/>
        <end position="319"/>
    </location>
</feature>
<evidence type="ECO:0000256" key="1">
    <source>
        <dbReference type="ARBA" id="ARBA00004123"/>
    </source>
</evidence>
<protein>
    <recommendedName>
        <fullName evidence="6">Sas10 C-terminal domain-containing protein</fullName>
    </recommendedName>
</protein>
<dbReference type="OrthoDB" id="1924577at2759"/>
<proteinExistence type="inferred from homology"/>
<dbReference type="EMBL" id="CADCXV010001105">
    <property type="protein sequence ID" value="CAB0041286.1"/>
    <property type="molecule type" value="Genomic_DNA"/>
</dbReference>
<feature type="compositionally biased region" description="Polar residues" evidence="5">
    <location>
        <begin position="18"/>
        <end position="31"/>
    </location>
</feature>
<evidence type="ECO:0000313" key="7">
    <source>
        <dbReference type="EMBL" id="CAB0041286.1"/>
    </source>
</evidence>
<feature type="region of interest" description="Disordered" evidence="5">
    <location>
        <begin position="1"/>
        <end position="51"/>
    </location>
</feature>
<dbReference type="AlphaFoldDB" id="A0A6H5IUY8"/>
<feature type="compositionally biased region" description="Acidic residues" evidence="5">
    <location>
        <begin position="1"/>
        <end position="17"/>
    </location>
</feature>
<dbReference type="Pfam" id="PF09368">
    <property type="entry name" value="Sas10"/>
    <property type="match status" value="1"/>
</dbReference>
<dbReference type="Proteomes" id="UP000479190">
    <property type="component" value="Unassembled WGS sequence"/>
</dbReference>
<dbReference type="GO" id="GO:0032040">
    <property type="term" value="C:small-subunit processome"/>
    <property type="evidence" value="ECO:0007669"/>
    <property type="project" value="TreeGrafter"/>
</dbReference>
<keyword evidence="3" id="KW-0597">Phosphoprotein</keyword>
<reference evidence="7 8" key="1">
    <citation type="submission" date="2020-02" db="EMBL/GenBank/DDBJ databases">
        <authorList>
            <person name="Ferguson B K."/>
        </authorList>
    </citation>
    <scope>NUCLEOTIDE SEQUENCE [LARGE SCALE GENOMIC DNA]</scope>
</reference>
<name>A0A6H5IUY8_9HYME</name>
<evidence type="ECO:0000256" key="5">
    <source>
        <dbReference type="SAM" id="MobiDB-lite"/>
    </source>
</evidence>
<comment type="similarity">
    <text evidence="2">Belongs to the SAS10 family.</text>
</comment>
<dbReference type="GO" id="GO:0000462">
    <property type="term" value="P:maturation of SSU-rRNA from tricistronic rRNA transcript (SSU-rRNA, 5.8S rRNA, LSU-rRNA)"/>
    <property type="evidence" value="ECO:0007669"/>
    <property type="project" value="TreeGrafter"/>
</dbReference>
<feature type="region of interest" description="Disordered" evidence="5">
    <location>
        <begin position="288"/>
        <end position="374"/>
    </location>
</feature>
<evidence type="ECO:0000256" key="3">
    <source>
        <dbReference type="ARBA" id="ARBA00022553"/>
    </source>
</evidence>
<dbReference type="InterPro" id="IPR018972">
    <property type="entry name" value="Sas10_C_dom"/>
</dbReference>
<feature type="domain" description="Sas10 C-terminal" evidence="6">
    <location>
        <begin position="342"/>
        <end position="415"/>
    </location>
</feature>
<keyword evidence="4" id="KW-0539">Nucleus</keyword>
<feature type="compositionally biased region" description="Acidic residues" evidence="5">
    <location>
        <begin position="35"/>
        <end position="51"/>
    </location>
</feature>
<gene>
    <name evidence="7" type="ORF">TBRA_LOCUS12962</name>
</gene>
<organism evidence="7 8">
    <name type="scientific">Trichogramma brassicae</name>
    <dbReference type="NCBI Taxonomy" id="86971"/>
    <lineage>
        <taxon>Eukaryota</taxon>
        <taxon>Metazoa</taxon>
        <taxon>Ecdysozoa</taxon>
        <taxon>Arthropoda</taxon>
        <taxon>Hexapoda</taxon>
        <taxon>Insecta</taxon>
        <taxon>Pterygota</taxon>
        <taxon>Neoptera</taxon>
        <taxon>Endopterygota</taxon>
        <taxon>Hymenoptera</taxon>
        <taxon>Apocrita</taxon>
        <taxon>Proctotrupomorpha</taxon>
        <taxon>Chalcidoidea</taxon>
        <taxon>Trichogrammatidae</taxon>
        <taxon>Trichogramma</taxon>
    </lineage>
</organism>
<dbReference type="InterPro" id="IPR007146">
    <property type="entry name" value="Sas10/Utp3/C1D"/>
</dbReference>
<dbReference type="Pfam" id="PF04000">
    <property type="entry name" value="Sas10_Utp3"/>
    <property type="match status" value="1"/>
</dbReference>
<feature type="compositionally biased region" description="Basic residues" evidence="5">
    <location>
        <begin position="359"/>
        <end position="374"/>
    </location>
</feature>
<comment type="subcellular location">
    <subcellularLocation>
        <location evidence="1">Nucleus</location>
    </subcellularLocation>
</comment>
<evidence type="ECO:0000256" key="2">
    <source>
        <dbReference type="ARBA" id="ARBA00010979"/>
    </source>
</evidence>
<accession>A0A6H5IUY8</accession>
<dbReference type="PANTHER" id="PTHR13237:SF8">
    <property type="entry name" value="SOMETHING ABOUT SILENCING PROTEIN 10"/>
    <property type="match status" value="1"/>
</dbReference>
<keyword evidence="8" id="KW-1185">Reference proteome</keyword>
<evidence type="ECO:0000313" key="8">
    <source>
        <dbReference type="Proteomes" id="UP000479190"/>
    </source>
</evidence>
<sequence>MSDEEMMENFDSDDDSFEGQNKLQQSNGSKKQNFDSDDEVMGGLISEEDDHDSIESDIEGLNTDLNLPNEKAWGKKKKAYYATDYVDPDYNSVSQKDIEEAEKEEEVATSLQKHLYDQIDENDFGLESFVTTSSTVSDDKHEFYKTKTDLDKLSKREKKIFFEKESPEFKPLLADFKGYLMEAKHVLVPYLKSFESNYPELASTNFIKTKLDVIMHYCMNISYYLMLKSKNVPIASHPVIKKLGKYKELLYQIEKDQGDLIEKAQILLESQEEGKTLYKVKNCDKSVHEDEHKLEMSNTENSEEDNEEDNEEENDDMMDESSKNENNALVNPSSEQSSENPEDEKRFINYQIAKNKGLTPHRKKEQRNPRVKHRNKYRKAIIHRKGAVRQVRKEVTKYGGEISGIKAGVKKGIKLL</sequence>
<evidence type="ECO:0000259" key="6">
    <source>
        <dbReference type="Pfam" id="PF09368"/>
    </source>
</evidence>
<dbReference type="PANTHER" id="PTHR13237">
    <property type="entry name" value="SOMETHING ABOUT SILENCING PROTEIN 10-RELATED"/>
    <property type="match status" value="1"/>
</dbReference>